<organism evidence="4 5">
    <name type="scientific">Drosophila busckii</name>
    <name type="common">Fruit fly</name>
    <dbReference type="NCBI Taxonomy" id="30019"/>
    <lineage>
        <taxon>Eukaryota</taxon>
        <taxon>Metazoa</taxon>
        <taxon>Ecdysozoa</taxon>
        <taxon>Arthropoda</taxon>
        <taxon>Hexapoda</taxon>
        <taxon>Insecta</taxon>
        <taxon>Pterygota</taxon>
        <taxon>Neoptera</taxon>
        <taxon>Endopterygota</taxon>
        <taxon>Diptera</taxon>
        <taxon>Brachycera</taxon>
        <taxon>Muscomorpha</taxon>
        <taxon>Ephydroidea</taxon>
        <taxon>Drosophilidae</taxon>
        <taxon>Drosophila</taxon>
    </lineage>
</organism>
<dbReference type="OMA" id="CLMHYPD"/>
<feature type="compositionally biased region" description="Polar residues" evidence="2">
    <location>
        <begin position="1"/>
        <end position="11"/>
    </location>
</feature>
<dbReference type="Pfam" id="PF13870">
    <property type="entry name" value="CCDC113_CCDC96_CC"/>
    <property type="match status" value="1"/>
</dbReference>
<evidence type="ECO:0000256" key="2">
    <source>
        <dbReference type="SAM" id="MobiDB-lite"/>
    </source>
</evidence>
<feature type="coiled-coil region" evidence="1">
    <location>
        <begin position="724"/>
        <end position="751"/>
    </location>
</feature>
<keyword evidence="1" id="KW-0175">Coiled coil</keyword>
<protein>
    <submittedName>
        <fullName evidence="4">CG31784</fullName>
    </submittedName>
</protein>
<proteinExistence type="predicted"/>
<feature type="compositionally biased region" description="Low complexity" evidence="2">
    <location>
        <begin position="52"/>
        <end position="70"/>
    </location>
</feature>
<feature type="compositionally biased region" description="Polar residues" evidence="2">
    <location>
        <begin position="158"/>
        <end position="176"/>
    </location>
</feature>
<reference evidence="4 5" key="1">
    <citation type="submission" date="2015-08" db="EMBL/GenBank/DDBJ databases">
        <title>Ancestral chromatin configuration constrains chromatin evolution on differentiating sex chromosomes in Drosophila.</title>
        <authorList>
            <person name="Zhou Q."/>
            <person name="Bachtrog D."/>
        </authorList>
    </citation>
    <scope>NUCLEOTIDE SEQUENCE [LARGE SCALE GENOMIC DNA]</scope>
    <source>
        <tissue evidence="4">Whole larvae</tissue>
    </source>
</reference>
<name>A0A0M4E6Q7_DROBS</name>
<evidence type="ECO:0000313" key="5">
    <source>
        <dbReference type="Proteomes" id="UP000494163"/>
    </source>
</evidence>
<dbReference type="InterPro" id="IPR025254">
    <property type="entry name" value="CCDC113/CCDC96_CC"/>
</dbReference>
<evidence type="ECO:0000256" key="1">
    <source>
        <dbReference type="SAM" id="Coils"/>
    </source>
</evidence>
<dbReference type="Proteomes" id="UP000494163">
    <property type="component" value="Chromosome 2L"/>
</dbReference>
<evidence type="ECO:0000313" key="4">
    <source>
        <dbReference type="EMBL" id="ALC40071.1"/>
    </source>
</evidence>
<dbReference type="EMBL" id="CP012523">
    <property type="protein sequence ID" value="ALC40071.1"/>
    <property type="molecule type" value="Genomic_DNA"/>
</dbReference>
<accession>A0A0M4E6Q7</accession>
<feature type="domain" description="CCDC113/CCDC96 coiled-coil" evidence="3">
    <location>
        <begin position="571"/>
        <end position="746"/>
    </location>
</feature>
<evidence type="ECO:0000259" key="3">
    <source>
        <dbReference type="Pfam" id="PF13870"/>
    </source>
</evidence>
<feature type="compositionally biased region" description="Polar residues" evidence="2">
    <location>
        <begin position="142"/>
        <end position="151"/>
    </location>
</feature>
<sequence>MSEEQQLPTTEAEQEALPKQKVPTIEVTAEQDAAPAIEATTGEHEKPETPFESESTHALLELEASSSAESRLITELNSPAISVTAIESKDTKVSKLSQAPAKTTAKAETKSKTAVSPDSQLSSSSAKKSKTSLKKAKEAAKNQTLSPTLSFSPRIGMQLSSKPHSKTSLQSKTSRNSIKKKAKTFKGQLSGVHVLKKQIVDKLKEKPKFIPIVTDLSVLTDNFWGYDEIKDEQTEDQHSDSESSVEVVVETLSQRFVALKRLMELPNIEHLTEEEWDKYERLESAEETELGDDQGKFVPAVQTSETTIESFASWKSQPEKVVSDVDDEPTMDNMEEGAALASTKESLSTEHSLISLTGLIQSDDELFAPRIIVVDAESFTQDALMSLREEGTRTWEAVEVPLTESKLRLIETVCENVLAELINWAVKRSEQHDLKLKRLLDKEKLWSKLSELIELYKDEQFKKQRLELLVTDYMHRKKRFVFIKKSKQFDWLTYQRFLAGTVDLDHKLKRQLHTNRNSQQISSKLREQAEQARLVDEQRIFDFEQVVRQTLLFDDSYEHLKLTVENTLRHMNSFRSDLSALRLILINTQHRLADIHRRSELLEDLGHGLTMREYMAKQSDTQALAEKINDRKNDLNRLNAKINFEVHALAHLKCKEQMCVRTWKRMQHKLKLLESWKRHYRELIYKGKLKHVKFMHDFYRAKNSGSLKHFPELMLDYDATEDALVLKRKSVDKLRQELNRLTRRIRHIEAMTRPSKNTLKNMQQMSSVNLAASLVVMNVS</sequence>
<dbReference type="SMR" id="A0A0M4E6Q7"/>
<dbReference type="STRING" id="30019.A0A0M4E6Q7"/>
<feature type="region of interest" description="Disordered" evidence="2">
    <location>
        <begin position="1"/>
        <end position="177"/>
    </location>
</feature>
<gene>
    <name evidence="4" type="ORF">Dbus_chr2Lg2156</name>
</gene>
<dbReference type="AlphaFoldDB" id="A0A0M4E6Q7"/>
<keyword evidence="5" id="KW-1185">Reference proteome</keyword>
<dbReference type="OrthoDB" id="10254794at2759"/>